<dbReference type="Proteomes" id="UP000774326">
    <property type="component" value="Unassembled WGS sequence"/>
</dbReference>
<reference evidence="1" key="1">
    <citation type="journal article" date="2021" name="Open Biol.">
        <title>Shared evolutionary footprints suggest mitochondrial oxidative damage underlies multiple complex I losses in fungi.</title>
        <authorList>
            <person name="Schikora-Tamarit M.A."/>
            <person name="Marcet-Houben M."/>
            <person name="Nosek J."/>
            <person name="Gabaldon T."/>
        </authorList>
    </citation>
    <scope>NUCLEOTIDE SEQUENCE</scope>
    <source>
        <strain evidence="1">CBS2887</strain>
    </source>
</reference>
<proteinExistence type="predicted"/>
<sequence>MLGVNQFGEESVGKWSGFSVSGDCSDVEQWLQGSDAELNVCGGGVLGSNTDSIGTGLTDGACSREQGLAHCVQEHLREHGGFVAGVLDQVGDNTQPEKLAHGVLVVEVGGECWDQRLERLLDQLVDNQRPQLQGLLRFCTSGQLGSQKQRRQGLGSGSSDIVVEVEVDGWENDADDDFPGVLEEIGLQDIGVTGDQVNGSSLIVQQGSVDSDVLTG</sequence>
<accession>A0A9P8TL04</accession>
<name>A0A9P8TL04_WICPI</name>
<evidence type="ECO:0000313" key="1">
    <source>
        <dbReference type="EMBL" id="KAH3682624.1"/>
    </source>
</evidence>
<dbReference type="AlphaFoldDB" id="A0A9P8TL04"/>
<gene>
    <name evidence="1" type="ORF">WICPIJ_006414</name>
</gene>
<reference evidence="1" key="2">
    <citation type="submission" date="2021-01" db="EMBL/GenBank/DDBJ databases">
        <authorList>
            <person name="Schikora-Tamarit M.A."/>
        </authorList>
    </citation>
    <scope>NUCLEOTIDE SEQUENCE</scope>
    <source>
        <strain evidence="1">CBS2887</strain>
    </source>
</reference>
<dbReference type="EMBL" id="JAEUBG010003557">
    <property type="protein sequence ID" value="KAH3682624.1"/>
    <property type="molecule type" value="Genomic_DNA"/>
</dbReference>
<dbReference type="OrthoDB" id="10647629at2759"/>
<protein>
    <submittedName>
        <fullName evidence="1">Uncharacterized protein</fullName>
    </submittedName>
</protein>
<keyword evidence="2" id="KW-1185">Reference proteome</keyword>
<organism evidence="1 2">
    <name type="scientific">Wickerhamomyces pijperi</name>
    <name type="common">Yeast</name>
    <name type="synonym">Pichia pijperi</name>
    <dbReference type="NCBI Taxonomy" id="599730"/>
    <lineage>
        <taxon>Eukaryota</taxon>
        <taxon>Fungi</taxon>
        <taxon>Dikarya</taxon>
        <taxon>Ascomycota</taxon>
        <taxon>Saccharomycotina</taxon>
        <taxon>Saccharomycetes</taxon>
        <taxon>Phaffomycetales</taxon>
        <taxon>Wickerhamomycetaceae</taxon>
        <taxon>Wickerhamomyces</taxon>
    </lineage>
</organism>
<evidence type="ECO:0000313" key="2">
    <source>
        <dbReference type="Proteomes" id="UP000774326"/>
    </source>
</evidence>
<comment type="caution">
    <text evidence="1">The sequence shown here is derived from an EMBL/GenBank/DDBJ whole genome shotgun (WGS) entry which is preliminary data.</text>
</comment>